<keyword evidence="4" id="KW-1185">Reference proteome</keyword>
<sequence>MIAPRKFVHYQSLRPSPSPISSAPHAFRFQTHVLISAAFMASRPNTLMDMGTGYAGHSRRHRSRSFGAPRHQTCSSIPKSDDNWRGMVEKFGFSSGPVFHSAQWAIKLKYDHGEGAARLSHKS</sequence>
<gene>
    <name evidence="3" type="ORF">AVEN_180465_1</name>
    <name evidence="2" type="ORF">AVEN_29773_1</name>
</gene>
<feature type="region of interest" description="Disordered" evidence="1">
    <location>
        <begin position="51"/>
        <end position="80"/>
    </location>
</feature>
<proteinExistence type="predicted"/>
<accession>A0A4Y2WX06</accession>
<evidence type="ECO:0000256" key="1">
    <source>
        <dbReference type="SAM" id="MobiDB-lite"/>
    </source>
</evidence>
<evidence type="ECO:0000313" key="2">
    <source>
        <dbReference type="EMBL" id="GBO40387.1"/>
    </source>
</evidence>
<dbReference type="Proteomes" id="UP000499080">
    <property type="component" value="Unassembled WGS sequence"/>
</dbReference>
<evidence type="ECO:0000313" key="3">
    <source>
        <dbReference type="EMBL" id="GBO40391.1"/>
    </source>
</evidence>
<protein>
    <submittedName>
        <fullName evidence="2">Uncharacterized protein</fullName>
    </submittedName>
</protein>
<evidence type="ECO:0000313" key="4">
    <source>
        <dbReference type="Proteomes" id="UP000499080"/>
    </source>
</evidence>
<name>A0A4Y2WX06_ARAVE</name>
<reference evidence="2 4" key="1">
    <citation type="journal article" date="2019" name="Sci. Rep.">
        <title>Orb-weaving spider Araneus ventricosus genome elucidates the spidroin gene catalogue.</title>
        <authorList>
            <person name="Kono N."/>
            <person name="Nakamura H."/>
            <person name="Ohtoshi R."/>
            <person name="Moran D.A.P."/>
            <person name="Shinohara A."/>
            <person name="Yoshida Y."/>
            <person name="Fujiwara M."/>
            <person name="Mori M."/>
            <person name="Tomita M."/>
            <person name="Arakawa K."/>
        </authorList>
    </citation>
    <scope>NUCLEOTIDE SEQUENCE [LARGE SCALE GENOMIC DNA]</scope>
</reference>
<organism evidence="2 4">
    <name type="scientific">Araneus ventricosus</name>
    <name type="common">Orbweaver spider</name>
    <name type="synonym">Epeira ventricosa</name>
    <dbReference type="NCBI Taxonomy" id="182803"/>
    <lineage>
        <taxon>Eukaryota</taxon>
        <taxon>Metazoa</taxon>
        <taxon>Ecdysozoa</taxon>
        <taxon>Arthropoda</taxon>
        <taxon>Chelicerata</taxon>
        <taxon>Arachnida</taxon>
        <taxon>Araneae</taxon>
        <taxon>Araneomorphae</taxon>
        <taxon>Entelegynae</taxon>
        <taxon>Araneoidea</taxon>
        <taxon>Araneidae</taxon>
        <taxon>Araneus</taxon>
    </lineage>
</organism>
<dbReference type="AlphaFoldDB" id="A0A4Y2WX06"/>
<dbReference type="EMBL" id="BGPR01065607">
    <property type="protein sequence ID" value="GBO40387.1"/>
    <property type="molecule type" value="Genomic_DNA"/>
</dbReference>
<dbReference type="EMBL" id="BGPR01065613">
    <property type="protein sequence ID" value="GBO40391.1"/>
    <property type="molecule type" value="Genomic_DNA"/>
</dbReference>
<comment type="caution">
    <text evidence="2">The sequence shown here is derived from an EMBL/GenBank/DDBJ whole genome shotgun (WGS) entry which is preliminary data.</text>
</comment>